<organism evidence="4 5">
    <name type="scientific">Bombardia bombarda</name>
    <dbReference type="NCBI Taxonomy" id="252184"/>
    <lineage>
        <taxon>Eukaryota</taxon>
        <taxon>Fungi</taxon>
        <taxon>Dikarya</taxon>
        <taxon>Ascomycota</taxon>
        <taxon>Pezizomycotina</taxon>
        <taxon>Sordariomycetes</taxon>
        <taxon>Sordariomycetidae</taxon>
        <taxon>Sordariales</taxon>
        <taxon>Lasiosphaeriaceae</taxon>
        <taxon>Bombardia</taxon>
    </lineage>
</organism>
<proteinExistence type="predicted"/>
<reference evidence="4" key="1">
    <citation type="submission" date="2023-06" db="EMBL/GenBank/DDBJ databases">
        <title>Genome-scale phylogeny and comparative genomics of the fungal order Sordariales.</title>
        <authorList>
            <consortium name="Lawrence Berkeley National Laboratory"/>
            <person name="Hensen N."/>
            <person name="Bonometti L."/>
            <person name="Westerberg I."/>
            <person name="Brannstrom I.O."/>
            <person name="Guillou S."/>
            <person name="Cros-Aarteil S."/>
            <person name="Calhoun S."/>
            <person name="Haridas S."/>
            <person name="Kuo A."/>
            <person name="Mondo S."/>
            <person name="Pangilinan J."/>
            <person name="Riley R."/>
            <person name="LaButti K."/>
            <person name="Andreopoulos B."/>
            <person name="Lipzen A."/>
            <person name="Chen C."/>
            <person name="Yanf M."/>
            <person name="Daum C."/>
            <person name="Ng V."/>
            <person name="Clum A."/>
            <person name="Steindorff A."/>
            <person name="Ohm R."/>
            <person name="Martin F."/>
            <person name="Silar P."/>
            <person name="Natvig D."/>
            <person name="Lalanne C."/>
            <person name="Gautier V."/>
            <person name="Ament-velasquez S.L."/>
            <person name="Kruys A."/>
            <person name="Hutchinson M.I."/>
            <person name="Powell A.J."/>
            <person name="Barry K."/>
            <person name="Miller A.N."/>
            <person name="Grigoriev I.V."/>
            <person name="Debuchy R."/>
            <person name="Gladieux P."/>
            <person name="Thoren M.H."/>
            <person name="Johannesson H."/>
        </authorList>
    </citation>
    <scope>NUCLEOTIDE SEQUENCE</scope>
    <source>
        <strain evidence="4">SMH3391-2</strain>
    </source>
</reference>
<dbReference type="SMART" id="SM00355">
    <property type="entry name" value="ZnF_C2H2"/>
    <property type="match status" value="3"/>
</dbReference>
<evidence type="ECO:0000313" key="4">
    <source>
        <dbReference type="EMBL" id="KAK0621616.1"/>
    </source>
</evidence>
<keyword evidence="5" id="KW-1185">Reference proteome</keyword>
<evidence type="ECO:0000313" key="5">
    <source>
        <dbReference type="Proteomes" id="UP001174934"/>
    </source>
</evidence>
<sequence>MNCLYDTISPSPSSTNLTGAAMESQEPVRQLMARYQLRDVMAILRTIMPYLNEHGKALTLALEAQHPLTMCSQPSPASTWPSFRTDDVFFANQSSRTDIFDTNSATSSIHSPLLSNHTIRSSTPQLPTRPPAAYLKETHRPAPNHHAPKRKPIERLECPFCFEVGITSSVARKADLIRHFEGSHHTDTQWQCPEPGCSSVFDWRSAFVSHMKEVHQNTKSNCKKAEVALCPQVVFSCGFCDVVFEASGDQDASQKADEYFKHVANHYHRDRFSHRDWSYSTRFRNMLQHLAVGGFGVDLQWQPHTTRVLRKVLETRHFSDIQLLLTCAVILGTEPYDTPSKSPLPSLPLEFSLPVKDICSIGQANHQTMQQSSPHPHLTTNFSMSQPNDYASFQHEGPATHVDSQPYPHPHSPMNFSTPPPNVNADFQQQNVATYADTQQVGLEDSSDRHGMSMEFWQDVDFL</sequence>
<keyword evidence="1" id="KW-0479">Metal-binding</keyword>
<dbReference type="AlphaFoldDB" id="A0AA39WU62"/>
<gene>
    <name evidence="4" type="ORF">B0T17DRAFT_297897</name>
</gene>
<evidence type="ECO:0000259" key="3">
    <source>
        <dbReference type="PROSITE" id="PS50157"/>
    </source>
</evidence>
<dbReference type="GO" id="GO:0008270">
    <property type="term" value="F:zinc ion binding"/>
    <property type="evidence" value="ECO:0007669"/>
    <property type="project" value="UniProtKB-KW"/>
</dbReference>
<dbReference type="EMBL" id="JAULSR010000004">
    <property type="protein sequence ID" value="KAK0621616.1"/>
    <property type="molecule type" value="Genomic_DNA"/>
</dbReference>
<feature type="domain" description="C2H2-type" evidence="3">
    <location>
        <begin position="190"/>
        <end position="220"/>
    </location>
</feature>
<keyword evidence="1" id="KW-0863">Zinc-finger</keyword>
<protein>
    <recommendedName>
        <fullName evidence="3">C2H2-type domain-containing protein</fullName>
    </recommendedName>
</protein>
<keyword evidence="1" id="KW-0862">Zinc</keyword>
<accession>A0AA39WU62</accession>
<feature type="region of interest" description="Disordered" evidence="2">
    <location>
        <begin position="395"/>
        <end position="421"/>
    </location>
</feature>
<comment type="caution">
    <text evidence="4">The sequence shown here is derived from an EMBL/GenBank/DDBJ whole genome shotgun (WGS) entry which is preliminary data.</text>
</comment>
<dbReference type="InterPro" id="IPR013087">
    <property type="entry name" value="Znf_C2H2_type"/>
</dbReference>
<evidence type="ECO:0000256" key="1">
    <source>
        <dbReference type="PROSITE-ProRule" id="PRU00042"/>
    </source>
</evidence>
<dbReference type="Gene3D" id="3.30.160.60">
    <property type="entry name" value="Classic Zinc Finger"/>
    <property type="match status" value="1"/>
</dbReference>
<name>A0AA39WU62_9PEZI</name>
<dbReference type="PROSITE" id="PS00028">
    <property type="entry name" value="ZINC_FINGER_C2H2_1"/>
    <property type="match status" value="1"/>
</dbReference>
<dbReference type="PROSITE" id="PS50157">
    <property type="entry name" value="ZINC_FINGER_C2H2_2"/>
    <property type="match status" value="1"/>
</dbReference>
<evidence type="ECO:0000256" key="2">
    <source>
        <dbReference type="SAM" id="MobiDB-lite"/>
    </source>
</evidence>
<dbReference type="Proteomes" id="UP001174934">
    <property type="component" value="Unassembled WGS sequence"/>
</dbReference>